<reference evidence="2 3" key="1">
    <citation type="submission" date="2013-07" db="EMBL/GenBank/DDBJ databases">
        <title>The Genome Sequence of Kwoniella mangroviensis CBS10435.</title>
        <authorList>
            <consortium name="The Broad Institute Genome Sequencing Platform"/>
            <person name="Cuomo C."/>
            <person name="Litvintseva A."/>
            <person name="Chen Y."/>
            <person name="Heitman J."/>
            <person name="Sun S."/>
            <person name="Springer D."/>
            <person name="Dromer F."/>
            <person name="Young S.K."/>
            <person name="Zeng Q."/>
            <person name="Gargeya S."/>
            <person name="Fitzgerald M."/>
            <person name="Abouelleil A."/>
            <person name="Alvarado L."/>
            <person name="Berlin A.M."/>
            <person name="Chapman S.B."/>
            <person name="Dewar J."/>
            <person name="Goldberg J."/>
            <person name="Griggs A."/>
            <person name="Gujja S."/>
            <person name="Hansen M."/>
            <person name="Howarth C."/>
            <person name="Imamovic A."/>
            <person name="Larimer J."/>
            <person name="McCowan C."/>
            <person name="Murphy C."/>
            <person name="Pearson M."/>
            <person name="Priest M."/>
            <person name="Roberts A."/>
            <person name="Saif S."/>
            <person name="Shea T."/>
            <person name="Sykes S."/>
            <person name="Wortman J."/>
            <person name="Nusbaum C."/>
            <person name="Birren B."/>
        </authorList>
    </citation>
    <scope>NUCLEOTIDE SEQUENCE [LARGE SCALE GENOMIC DNA]</scope>
    <source>
        <strain evidence="2 3">CBS 10435</strain>
    </source>
</reference>
<protein>
    <submittedName>
        <fullName evidence="2">Uncharacterized protein</fullName>
    </submittedName>
</protein>
<dbReference type="OrthoDB" id="2565398at2759"/>
<evidence type="ECO:0000313" key="3">
    <source>
        <dbReference type="Proteomes" id="UP000092583"/>
    </source>
</evidence>
<sequence length="361" mass="40740">MYKQNTQSIGISQLRLDLENLSNEITHVTRRLLGPPSSISPYLPLNPQTSPHRLSRLVSLLPSRSRSLRRKGKYEPIDEKPLLSGHTGDRRNSDDSDTTLVPPGTPPLLKAEDILKEMAQPISNLQRYSNRLHHLNLTVGEYKKDDKEELIGLFKTICTRLIDLLESLKTLSRDKSMFDNDNISDRKDEDNGEMEMRDLMIQALIKKINIELTRFSSPIPSLSLNSSMTKNPFVLHSTSLTTDLTAPSSIFSGSGKVTDYDSEILISPAVSQRRESLSTPRPIKMTHHNHLDREIETMSLSSFSSLDKTVEGEYALSSNNNQNWAQNIIRLGSYQASWLFSNTPVAVMKLSGDHDERTKLI</sequence>
<evidence type="ECO:0000313" key="2">
    <source>
        <dbReference type="EMBL" id="OCF60513.1"/>
    </source>
</evidence>
<feature type="region of interest" description="Disordered" evidence="1">
    <location>
        <begin position="65"/>
        <end position="107"/>
    </location>
</feature>
<name>A0A1B9IYA7_9TREE</name>
<dbReference type="Proteomes" id="UP000092583">
    <property type="component" value="Unassembled WGS sequence"/>
</dbReference>
<evidence type="ECO:0000256" key="1">
    <source>
        <dbReference type="SAM" id="MobiDB-lite"/>
    </source>
</evidence>
<dbReference type="EMBL" id="KI669459">
    <property type="protein sequence ID" value="OCF60513.1"/>
    <property type="molecule type" value="Genomic_DNA"/>
</dbReference>
<gene>
    <name evidence="2" type="ORF">L486_00146</name>
</gene>
<keyword evidence="3" id="KW-1185">Reference proteome</keyword>
<proteinExistence type="predicted"/>
<accession>A0A1B9IYA7</accession>
<organism evidence="2 3">
    <name type="scientific">Kwoniella mangroviensis CBS 10435</name>
    <dbReference type="NCBI Taxonomy" id="1331196"/>
    <lineage>
        <taxon>Eukaryota</taxon>
        <taxon>Fungi</taxon>
        <taxon>Dikarya</taxon>
        <taxon>Basidiomycota</taxon>
        <taxon>Agaricomycotina</taxon>
        <taxon>Tremellomycetes</taxon>
        <taxon>Tremellales</taxon>
        <taxon>Cryptococcaceae</taxon>
        <taxon>Kwoniella</taxon>
    </lineage>
</organism>
<reference evidence="3" key="2">
    <citation type="submission" date="2013-12" db="EMBL/GenBank/DDBJ databases">
        <title>Evolution of pathogenesis and genome organization in the Tremellales.</title>
        <authorList>
            <person name="Cuomo C."/>
            <person name="Litvintseva A."/>
            <person name="Heitman J."/>
            <person name="Chen Y."/>
            <person name="Sun S."/>
            <person name="Springer D."/>
            <person name="Dromer F."/>
            <person name="Young S."/>
            <person name="Zeng Q."/>
            <person name="Chapman S."/>
            <person name="Gujja S."/>
            <person name="Saif S."/>
            <person name="Birren B."/>
        </authorList>
    </citation>
    <scope>NUCLEOTIDE SEQUENCE [LARGE SCALE GENOMIC DNA]</scope>
    <source>
        <strain evidence="3">CBS 10435</strain>
    </source>
</reference>
<dbReference type="AlphaFoldDB" id="A0A1B9IYA7"/>
<feature type="compositionally biased region" description="Basic and acidic residues" evidence="1">
    <location>
        <begin position="73"/>
        <end position="94"/>
    </location>
</feature>